<evidence type="ECO:0000313" key="1">
    <source>
        <dbReference type="EMBL" id="KOO24589.1"/>
    </source>
</evidence>
<name>A0A0M0JDC8_9EUKA</name>
<organism evidence="1 2">
    <name type="scientific">Chrysochromulina tobinii</name>
    <dbReference type="NCBI Taxonomy" id="1460289"/>
    <lineage>
        <taxon>Eukaryota</taxon>
        <taxon>Haptista</taxon>
        <taxon>Haptophyta</taxon>
        <taxon>Prymnesiophyceae</taxon>
        <taxon>Prymnesiales</taxon>
        <taxon>Chrysochromulinaceae</taxon>
        <taxon>Chrysochromulina</taxon>
    </lineage>
</organism>
<keyword evidence="2" id="KW-1185">Reference proteome</keyword>
<proteinExistence type="predicted"/>
<dbReference type="EMBL" id="JWZX01003077">
    <property type="protein sequence ID" value="KOO24589.1"/>
    <property type="molecule type" value="Genomic_DNA"/>
</dbReference>
<evidence type="ECO:0000313" key="2">
    <source>
        <dbReference type="Proteomes" id="UP000037460"/>
    </source>
</evidence>
<dbReference type="AlphaFoldDB" id="A0A0M0JDC8"/>
<reference evidence="2" key="1">
    <citation type="journal article" date="2015" name="PLoS Genet.">
        <title>Genome Sequence and Transcriptome Analyses of Chrysochromulina tobin: Metabolic Tools for Enhanced Algal Fitness in the Prominent Order Prymnesiales (Haptophyceae).</title>
        <authorList>
            <person name="Hovde B.T."/>
            <person name="Deodato C.R."/>
            <person name="Hunsperger H.M."/>
            <person name="Ryken S.A."/>
            <person name="Yost W."/>
            <person name="Jha R.K."/>
            <person name="Patterson J."/>
            <person name="Monnat R.J. Jr."/>
            <person name="Barlow S.B."/>
            <person name="Starkenburg S.R."/>
            <person name="Cattolico R.A."/>
        </authorList>
    </citation>
    <scope>NUCLEOTIDE SEQUENCE</scope>
    <source>
        <strain evidence="2">CCMP291</strain>
    </source>
</reference>
<protein>
    <submittedName>
        <fullName evidence="1">Uncharacterized protein</fullName>
    </submittedName>
</protein>
<accession>A0A0M0JDC8</accession>
<dbReference type="Proteomes" id="UP000037460">
    <property type="component" value="Unassembled WGS sequence"/>
</dbReference>
<gene>
    <name evidence="1" type="ORF">Ctob_007011</name>
</gene>
<comment type="caution">
    <text evidence="1">The sequence shown here is derived from an EMBL/GenBank/DDBJ whole genome shotgun (WGS) entry which is preliminary data.</text>
</comment>
<sequence>MSQSISAHQRRRRRAIACSVLALRVPPLEACSRTLQSRAPASD</sequence>